<dbReference type="GO" id="GO:0043565">
    <property type="term" value="F:sequence-specific DNA binding"/>
    <property type="evidence" value="ECO:0007669"/>
    <property type="project" value="TreeGrafter"/>
</dbReference>
<protein>
    <recommendedName>
        <fullName evidence="5">SAP domain-containing protein</fullName>
    </recommendedName>
</protein>
<organism evidence="6 7">
    <name type="scientific">Eschrichtius robustus</name>
    <name type="common">California gray whale</name>
    <name type="synonym">Eschrichtius gibbosus</name>
    <dbReference type="NCBI Taxonomy" id="9764"/>
    <lineage>
        <taxon>Eukaryota</taxon>
        <taxon>Metazoa</taxon>
        <taxon>Chordata</taxon>
        <taxon>Craniata</taxon>
        <taxon>Vertebrata</taxon>
        <taxon>Euteleostomi</taxon>
        <taxon>Mammalia</taxon>
        <taxon>Eutheria</taxon>
        <taxon>Laurasiatheria</taxon>
        <taxon>Artiodactyla</taxon>
        <taxon>Whippomorpha</taxon>
        <taxon>Cetacea</taxon>
        <taxon>Mysticeti</taxon>
        <taxon>Eschrichtiidae</taxon>
        <taxon>Eschrichtius</taxon>
    </lineage>
</organism>
<evidence type="ECO:0000256" key="2">
    <source>
        <dbReference type="ARBA" id="ARBA00022884"/>
    </source>
</evidence>
<dbReference type="SMART" id="SM00513">
    <property type="entry name" value="SAP"/>
    <property type="match status" value="1"/>
</dbReference>
<dbReference type="GO" id="GO:0060765">
    <property type="term" value="P:regulation of androgen receptor signaling pathway"/>
    <property type="evidence" value="ECO:0007669"/>
    <property type="project" value="TreeGrafter"/>
</dbReference>
<keyword evidence="3" id="KW-0539">Nucleus</keyword>
<dbReference type="InterPro" id="IPR051738">
    <property type="entry name" value="SAF_Modulators"/>
</dbReference>
<keyword evidence="2" id="KW-0694">RNA-binding</keyword>
<evidence type="ECO:0000256" key="3">
    <source>
        <dbReference type="ARBA" id="ARBA00023242"/>
    </source>
</evidence>
<dbReference type="Pfam" id="PF02037">
    <property type="entry name" value="SAP"/>
    <property type="match status" value="1"/>
</dbReference>
<dbReference type="EMBL" id="JAIQCJ010001054">
    <property type="protein sequence ID" value="KAJ8792962.1"/>
    <property type="molecule type" value="Genomic_DNA"/>
</dbReference>
<dbReference type="SUPFAM" id="SSF68906">
    <property type="entry name" value="SAP domain"/>
    <property type="match status" value="1"/>
</dbReference>
<feature type="compositionally biased region" description="Basic residues" evidence="4">
    <location>
        <begin position="26"/>
        <end position="35"/>
    </location>
</feature>
<dbReference type="Gene3D" id="1.10.720.30">
    <property type="entry name" value="SAP domain"/>
    <property type="match status" value="1"/>
</dbReference>
<dbReference type="AlphaFoldDB" id="A0AB34HJB6"/>
<dbReference type="InterPro" id="IPR003034">
    <property type="entry name" value="SAP_dom"/>
</dbReference>
<dbReference type="GO" id="GO:0003723">
    <property type="term" value="F:RNA binding"/>
    <property type="evidence" value="ECO:0007669"/>
    <property type="project" value="UniProtKB-KW"/>
</dbReference>
<feature type="domain" description="SAP" evidence="5">
    <location>
        <begin position="161"/>
        <end position="195"/>
    </location>
</feature>
<dbReference type="Proteomes" id="UP001159641">
    <property type="component" value="Unassembled WGS sequence"/>
</dbReference>
<dbReference type="GO" id="GO:0006357">
    <property type="term" value="P:regulation of transcription by RNA polymerase II"/>
    <property type="evidence" value="ECO:0007669"/>
    <property type="project" value="TreeGrafter"/>
</dbReference>
<dbReference type="InterPro" id="IPR036361">
    <property type="entry name" value="SAP_dom_sf"/>
</dbReference>
<comment type="subcellular location">
    <subcellularLocation>
        <location evidence="1">Nucleus</location>
    </subcellularLocation>
</comment>
<accession>A0AB34HJB6</accession>
<feature type="region of interest" description="Disordered" evidence="4">
    <location>
        <begin position="1"/>
        <end position="83"/>
    </location>
</feature>
<feature type="compositionally biased region" description="Gly residues" evidence="4">
    <location>
        <begin position="200"/>
        <end position="209"/>
    </location>
</feature>
<comment type="caution">
    <text evidence="6">The sequence shown here is derived from an EMBL/GenBank/DDBJ whole genome shotgun (WGS) entry which is preliminary data.</text>
</comment>
<dbReference type="PANTHER" id="PTHR15683">
    <property type="entry name" value="SCAFFOLD ATTACHMENT FACTOR B-RELATED"/>
    <property type="match status" value="1"/>
</dbReference>
<dbReference type="GO" id="GO:0030520">
    <property type="term" value="P:estrogen receptor signaling pathway"/>
    <property type="evidence" value="ECO:0007669"/>
    <property type="project" value="TreeGrafter"/>
</dbReference>
<reference evidence="6 7" key="1">
    <citation type="submission" date="2022-11" db="EMBL/GenBank/DDBJ databases">
        <title>Whole genome sequence of Eschrichtius robustus ER-17-0199.</title>
        <authorList>
            <person name="Bruniche-Olsen A."/>
            <person name="Black A.N."/>
            <person name="Fields C.J."/>
            <person name="Walden K."/>
            <person name="Dewoody J.A."/>
        </authorList>
    </citation>
    <scope>NUCLEOTIDE SEQUENCE [LARGE SCALE GENOMIC DNA]</scope>
    <source>
        <strain evidence="6">ER-17-0199</strain>
        <tissue evidence="6">Blubber</tissue>
    </source>
</reference>
<dbReference type="GO" id="GO:0050684">
    <property type="term" value="P:regulation of mRNA processing"/>
    <property type="evidence" value="ECO:0007669"/>
    <property type="project" value="TreeGrafter"/>
</dbReference>
<evidence type="ECO:0000313" key="7">
    <source>
        <dbReference type="Proteomes" id="UP001159641"/>
    </source>
</evidence>
<evidence type="ECO:0000256" key="4">
    <source>
        <dbReference type="SAM" id="MobiDB-lite"/>
    </source>
</evidence>
<evidence type="ECO:0000256" key="1">
    <source>
        <dbReference type="ARBA" id="ARBA00004123"/>
    </source>
</evidence>
<gene>
    <name evidence="6" type="ORF">J1605_003930</name>
</gene>
<dbReference type="PANTHER" id="PTHR15683:SF6">
    <property type="entry name" value="SCAFFOLD ATTACHMENT FACTOR B1"/>
    <property type="match status" value="1"/>
</dbReference>
<feature type="region of interest" description="Disordered" evidence="4">
    <location>
        <begin position="198"/>
        <end position="221"/>
    </location>
</feature>
<dbReference type="PROSITE" id="PS50800">
    <property type="entry name" value="SAP"/>
    <property type="match status" value="1"/>
</dbReference>
<feature type="region of interest" description="Disordered" evidence="4">
    <location>
        <begin position="235"/>
        <end position="279"/>
    </location>
</feature>
<evidence type="ECO:0000313" key="6">
    <source>
        <dbReference type="EMBL" id="KAJ8792962.1"/>
    </source>
</evidence>
<name>A0AB34HJB6_ESCRO</name>
<keyword evidence="7" id="KW-1185">Reference proteome</keyword>
<dbReference type="GO" id="GO:0005634">
    <property type="term" value="C:nucleus"/>
    <property type="evidence" value="ECO:0007669"/>
    <property type="project" value="UniProtKB-SubCell"/>
</dbReference>
<evidence type="ECO:0000259" key="5">
    <source>
        <dbReference type="PROSITE" id="PS50800"/>
    </source>
</evidence>
<proteinExistence type="predicted"/>
<sequence length="279" mass="29457">MRAARIRALSSKRARAPTNRTCLATTRRRRNRSTHVSRQFAAGGRRDDKRLRVSPSPHTHRPPTSRPRLSPRMGRRDRERRTHAGYACAKARRAGAAGAVSSQAAPFCAGSRDKSGPVFCEVGDGARVPGMAETLSGLGDSGAAGAAALSSASSETGTRRLSDLRVIDLRAELRKRNLDSSGNKSVLMERLKKVEPGLWGWAGGGSGGPRGRDGGLLASGSAPGPVCGLRRAWRSGLLPAPPRPRRELRAPPGPGSKPSAASGREQEKENLDANGGGWG</sequence>